<dbReference type="PANTHER" id="PTHR33608:SF6">
    <property type="entry name" value="BLL2464 PROTEIN"/>
    <property type="match status" value="1"/>
</dbReference>
<evidence type="ECO:0000313" key="3">
    <source>
        <dbReference type="Proteomes" id="UP001348817"/>
    </source>
</evidence>
<dbReference type="KEGG" id="fax:FUAX_12460"/>
<accession>A0AAU9CQW0</accession>
<dbReference type="Proteomes" id="UP001348817">
    <property type="component" value="Chromosome"/>
</dbReference>
<dbReference type="EMBL" id="AP025314">
    <property type="protein sequence ID" value="BDD08814.1"/>
    <property type="molecule type" value="Genomic_DNA"/>
</dbReference>
<dbReference type="SMART" id="SM00327">
    <property type="entry name" value="VWA"/>
    <property type="match status" value="1"/>
</dbReference>
<evidence type="ECO:0000313" key="2">
    <source>
        <dbReference type="EMBL" id="BDD08814.1"/>
    </source>
</evidence>
<dbReference type="InterPro" id="IPR036465">
    <property type="entry name" value="vWFA_dom_sf"/>
</dbReference>
<dbReference type="RefSeq" id="WP_338394049.1">
    <property type="nucleotide sequence ID" value="NZ_AP025314.1"/>
</dbReference>
<dbReference type="CDD" id="cd00198">
    <property type="entry name" value="vWFA"/>
    <property type="match status" value="1"/>
</dbReference>
<dbReference type="InterPro" id="IPR002881">
    <property type="entry name" value="DUF58"/>
</dbReference>
<organism evidence="2 3">
    <name type="scientific">Fulvitalea axinellae</name>
    <dbReference type="NCBI Taxonomy" id="1182444"/>
    <lineage>
        <taxon>Bacteria</taxon>
        <taxon>Pseudomonadati</taxon>
        <taxon>Bacteroidota</taxon>
        <taxon>Cytophagia</taxon>
        <taxon>Cytophagales</taxon>
        <taxon>Persicobacteraceae</taxon>
        <taxon>Fulvitalea</taxon>
    </lineage>
</organism>
<dbReference type="SUPFAM" id="SSF53300">
    <property type="entry name" value="vWA-like"/>
    <property type="match status" value="1"/>
</dbReference>
<reference evidence="2 3" key="1">
    <citation type="submission" date="2021-12" db="EMBL/GenBank/DDBJ databases">
        <title>Genome sequencing of bacteria with rrn-lacking chromosome and rrn-plasmid.</title>
        <authorList>
            <person name="Anda M."/>
            <person name="Iwasaki W."/>
        </authorList>
    </citation>
    <scope>NUCLEOTIDE SEQUENCE [LARGE SCALE GENOMIC DNA]</scope>
    <source>
        <strain evidence="2 3">DSM 100852</strain>
    </source>
</reference>
<proteinExistence type="predicted"/>
<dbReference type="Gene3D" id="3.40.50.410">
    <property type="entry name" value="von Willebrand factor, type A domain"/>
    <property type="match status" value="1"/>
</dbReference>
<dbReference type="PANTHER" id="PTHR33608">
    <property type="entry name" value="BLL2464 PROTEIN"/>
    <property type="match status" value="1"/>
</dbReference>
<feature type="domain" description="VWFA" evidence="1">
    <location>
        <begin position="74"/>
        <end position="238"/>
    </location>
</feature>
<dbReference type="Pfam" id="PF01882">
    <property type="entry name" value="DUF58"/>
    <property type="match status" value="1"/>
</dbReference>
<evidence type="ECO:0000259" key="1">
    <source>
        <dbReference type="SMART" id="SM00327"/>
    </source>
</evidence>
<dbReference type="InterPro" id="IPR002035">
    <property type="entry name" value="VWF_A"/>
</dbReference>
<dbReference type="AlphaFoldDB" id="A0AAU9CQW0"/>
<keyword evidence="3" id="KW-1185">Reference proteome</keyword>
<gene>
    <name evidence="2" type="ORF">FUAX_12460</name>
</gene>
<name>A0AAU9CQW0_9BACT</name>
<protein>
    <recommendedName>
        <fullName evidence="1">VWFA domain-containing protein</fullName>
    </recommendedName>
</protein>
<sequence length="293" mass="33811">MREIYQKLRQYEIRIRKAIKSHMQGDYHSIFKGSGLEFDDVRVYQYGDDVRTIDWKVSAKGIGTYVKTFKEDKEQNVFFLVDVSASQEIGKRGRTKLDVAKEISGVLMLSAAKENSSAGLIAFSDERELFIKPGKGVKHAYQIIKRLYDLRPGSLKTDLGQAIRFTLNTLKRRSVVILVSDFIDEGYEHNLKGLAREHDLVVIHITDRRETKLPGLGIVPLHDKESGKTIWFNTSSSEFKEKIGSKYGSKQRDLEDLCRRNQTDYLGLDTEEDYVPQLIRLFKVRNKTKKRDK</sequence>